<dbReference type="HOGENOM" id="CLU_096859_1_0_1"/>
<dbReference type="InterPro" id="IPR039432">
    <property type="entry name" value="SRP9_dom"/>
</dbReference>
<organism evidence="3 4">
    <name type="scientific">[Torrubiella] hemipterigena</name>
    <dbReference type="NCBI Taxonomy" id="1531966"/>
    <lineage>
        <taxon>Eukaryota</taxon>
        <taxon>Fungi</taxon>
        <taxon>Dikarya</taxon>
        <taxon>Ascomycota</taxon>
        <taxon>Pezizomycotina</taxon>
        <taxon>Sordariomycetes</taxon>
        <taxon>Hypocreomycetidae</taxon>
        <taxon>Hypocreales</taxon>
        <taxon>Clavicipitaceae</taxon>
        <taxon>Clavicipitaceae incertae sedis</taxon>
        <taxon>'Torrubiella' clade</taxon>
    </lineage>
</organism>
<dbReference type="GO" id="GO:0005786">
    <property type="term" value="C:signal recognition particle, endoplasmic reticulum targeting"/>
    <property type="evidence" value="ECO:0007669"/>
    <property type="project" value="TreeGrafter"/>
</dbReference>
<dbReference type="PANTHER" id="PTHR12834">
    <property type="entry name" value="SIGNAL RECOGNITION PARTICLE 9 KDA PROTEIN"/>
    <property type="match status" value="1"/>
</dbReference>
<dbReference type="STRING" id="1531966.A0A0A1ST88"/>
<dbReference type="Pfam" id="PF05486">
    <property type="entry name" value="SRP9-21"/>
    <property type="match status" value="1"/>
</dbReference>
<protein>
    <recommendedName>
        <fullName evidence="2">SRP9 domain-containing protein</fullName>
    </recommendedName>
</protein>
<dbReference type="AlphaFoldDB" id="A0A0A1ST88"/>
<evidence type="ECO:0000259" key="2">
    <source>
        <dbReference type="Pfam" id="PF05486"/>
    </source>
</evidence>
<feature type="region of interest" description="Disordered" evidence="1">
    <location>
        <begin position="96"/>
        <end position="140"/>
    </location>
</feature>
<evidence type="ECO:0000313" key="3">
    <source>
        <dbReference type="EMBL" id="CEJ81381.1"/>
    </source>
</evidence>
<dbReference type="Proteomes" id="UP000039046">
    <property type="component" value="Unassembled WGS sequence"/>
</dbReference>
<dbReference type="InterPro" id="IPR039914">
    <property type="entry name" value="SRP9-like"/>
</dbReference>
<gene>
    <name evidence="3" type="ORF">VHEMI01510</name>
</gene>
<accession>A0A0A1ST88</accession>
<feature type="compositionally biased region" description="Low complexity" evidence="1">
    <location>
        <begin position="97"/>
        <end position="131"/>
    </location>
</feature>
<feature type="domain" description="SRP9" evidence="2">
    <location>
        <begin position="4"/>
        <end position="96"/>
    </location>
</feature>
<dbReference type="PANTHER" id="PTHR12834:SF12">
    <property type="entry name" value="SIGNAL RECOGNITION PARTICLE 9 KDA PROTEIN"/>
    <property type="match status" value="1"/>
</dbReference>
<dbReference type="EMBL" id="CDHN01000001">
    <property type="protein sequence ID" value="CEJ81381.1"/>
    <property type="molecule type" value="Genomic_DNA"/>
</dbReference>
<evidence type="ECO:0000313" key="4">
    <source>
        <dbReference type="Proteomes" id="UP000039046"/>
    </source>
</evidence>
<proteinExistence type="predicted"/>
<sequence length="140" mass="14625">MPYFKTGQEWMEQSALLIEARPKTTRITTRYSLAPAPTPKSSGDAPADTQKAAARAELVLKTFDPVSGVTLKYRTTKAQEVTRLMQTSLGTLGRGMAGLPALPAETAPEATGTATPVGDAKDGAAPAAPVGGKKKKKGKK</sequence>
<reference evidence="3 4" key="1">
    <citation type="journal article" date="2015" name="Genome Announc.">
        <title>Draft Genome Sequence and Gene Annotation of the Entomopathogenic Fungus Verticillium hemipterigenum.</title>
        <authorList>
            <person name="Horn F."/>
            <person name="Habel A."/>
            <person name="Scharf D.H."/>
            <person name="Dworschak J."/>
            <person name="Brakhage A.A."/>
            <person name="Guthke R."/>
            <person name="Hertweck C."/>
            <person name="Linde J."/>
        </authorList>
    </citation>
    <scope>NUCLEOTIDE SEQUENCE [LARGE SCALE GENOMIC DNA]</scope>
</reference>
<feature type="region of interest" description="Disordered" evidence="1">
    <location>
        <begin position="30"/>
        <end position="50"/>
    </location>
</feature>
<dbReference type="OrthoDB" id="5419752at2759"/>
<evidence type="ECO:0000256" key="1">
    <source>
        <dbReference type="SAM" id="MobiDB-lite"/>
    </source>
</evidence>
<keyword evidence="4" id="KW-1185">Reference proteome</keyword>
<name>A0A0A1ST88_9HYPO</name>
<dbReference type="GO" id="GO:0006614">
    <property type="term" value="P:SRP-dependent cotranslational protein targeting to membrane"/>
    <property type="evidence" value="ECO:0007669"/>
    <property type="project" value="InterPro"/>
</dbReference>